<dbReference type="OrthoDB" id="1728974at2759"/>
<dbReference type="Proteomes" id="UP000054018">
    <property type="component" value="Unassembled WGS sequence"/>
</dbReference>
<organism evidence="2 3">
    <name type="scientific">Pisolithus microcarpus 441</name>
    <dbReference type="NCBI Taxonomy" id="765257"/>
    <lineage>
        <taxon>Eukaryota</taxon>
        <taxon>Fungi</taxon>
        <taxon>Dikarya</taxon>
        <taxon>Basidiomycota</taxon>
        <taxon>Agaricomycotina</taxon>
        <taxon>Agaricomycetes</taxon>
        <taxon>Agaricomycetidae</taxon>
        <taxon>Boletales</taxon>
        <taxon>Sclerodermatineae</taxon>
        <taxon>Pisolithaceae</taxon>
        <taxon>Pisolithus</taxon>
    </lineage>
</organism>
<evidence type="ECO:0000313" key="3">
    <source>
        <dbReference type="Proteomes" id="UP000054018"/>
    </source>
</evidence>
<dbReference type="AlphaFoldDB" id="A0A0C9YS94"/>
<evidence type="ECO:0000256" key="1">
    <source>
        <dbReference type="SAM" id="SignalP"/>
    </source>
</evidence>
<reference evidence="2 3" key="1">
    <citation type="submission" date="2014-04" db="EMBL/GenBank/DDBJ databases">
        <authorList>
            <consortium name="DOE Joint Genome Institute"/>
            <person name="Kuo A."/>
            <person name="Kohler A."/>
            <person name="Costa M.D."/>
            <person name="Nagy L.G."/>
            <person name="Floudas D."/>
            <person name="Copeland A."/>
            <person name="Barry K.W."/>
            <person name="Cichocki N."/>
            <person name="Veneault-Fourrey C."/>
            <person name="LaButti K."/>
            <person name="Lindquist E.A."/>
            <person name="Lipzen A."/>
            <person name="Lundell T."/>
            <person name="Morin E."/>
            <person name="Murat C."/>
            <person name="Sun H."/>
            <person name="Tunlid A."/>
            <person name="Henrissat B."/>
            <person name="Grigoriev I.V."/>
            <person name="Hibbett D.S."/>
            <person name="Martin F."/>
            <person name="Nordberg H.P."/>
            <person name="Cantor M.N."/>
            <person name="Hua S.X."/>
        </authorList>
    </citation>
    <scope>NUCLEOTIDE SEQUENCE [LARGE SCALE GENOMIC DNA]</scope>
    <source>
        <strain evidence="2 3">441</strain>
    </source>
</reference>
<name>A0A0C9YS94_9AGAM</name>
<dbReference type="STRING" id="765257.A0A0C9YS94"/>
<keyword evidence="3" id="KW-1185">Reference proteome</keyword>
<protein>
    <submittedName>
        <fullName evidence="2">Uncharacterized protein</fullName>
    </submittedName>
</protein>
<reference evidence="3" key="2">
    <citation type="submission" date="2015-01" db="EMBL/GenBank/DDBJ databases">
        <title>Evolutionary Origins and Diversification of the Mycorrhizal Mutualists.</title>
        <authorList>
            <consortium name="DOE Joint Genome Institute"/>
            <consortium name="Mycorrhizal Genomics Consortium"/>
            <person name="Kohler A."/>
            <person name="Kuo A."/>
            <person name="Nagy L.G."/>
            <person name="Floudas D."/>
            <person name="Copeland A."/>
            <person name="Barry K.W."/>
            <person name="Cichocki N."/>
            <person name="Veneault-Fourrey C."/>
            <person name="LaButti K."/>
            <person name="Lindquist E.A."/>
            <person name="Lipzen A."/>
            <person name="Lundell T."/>
            <person name="Morin E."/>
            <person name="Murat C."/>
            <person name="Riley R."/>
            <person name="Ohm R."/>
            <person name="Sun H."/>
            <person name="Tunlid A."/>
            <person name="Henrissat B."/>
            <person name="Grigoriev I.V."/>
            <person name="Hibbett D.S."/>
            <person name="Martin F."/>
        </authorList>
    </citation>
    <scope>NUCLEOTIDE SEQUENCE [LARGE SCALE GENOMIC DNA]</scope>
    <source>
        <strain evidence="3">441</strain>
    </source>
</reference>
<accession>A0A0C9YS94</accession>
<sequence>TGFQLHHLFVTILVHCHPVDPHVLWEESRANLCDDLHHHLIHHLHIENPTEEQIFDYGLHLITEDLRRNG</sequence>
<proteinExistence type="predicted"/>
<dbReference type="EMBL" id="KN833846">
    <property type="protein sequence ID" value="KIK16814.1"/>
    <property type="molecule type" value="Genomic_DNA"/>
</dbReference>
<gene>
    <name evidence="2" type="ORF">PISMIDRAFT_112670</name>
</gene>
<evidence type="ECO:0000313" key="2">
    <source>
        <dbReference type="EMBL" id="KIK16814.1"/>
    </source>
</evidence>
<feature type="chain" id="PRO_5002217724" evidence="1">
    <location>
        <begin position="22"/>
        <end position="70"/>
    </location>
</feature>
<feature type="signal peptide" evidence="1">
    <location>
        <begin position="1"/>
        <end position="21"/>
    </location>
</feature>
<keyword evidence="1" id="KW-0732">Signal</keyword>
<feature type="non-terminal residue" evidence="2">
    <location>
        <position position="1"/>
    </location>
</feature>
<dbReference type="HOGENOM" id="CLU_196976_0_0_1"/>